<gene>
    <name evidence="5" type="primary">rpl14</name>
</gene>
<evidence type="ECO:0000256" key="4">
    <source>
        <dbReference type="RuleBase" id="RU003949"/>
    </source>
</evidence>
<dbReference type="PANTHER" id="PTHR11761:SF3">
    <property type="entry name" value="LARGE RIBOSOMAL SUBUNIT PROTEIN UL14M"/>
    <property type="match status" value="1"/>
</dbReference>
<dbReference type="PANTHER" id="PTHR11761">
    <property type="entry name" value="50S/60S RIBOSOMAL PROTEIN L14/L23"/>
    <property type="match status" value="1"/>
</dbReference>
<geneLocation type="mitochondrion" evidence="5"/>
<dbReference type="InterPro" id="IPR019972">
    <property type="entry name" value="Ribosomal_uL14_CS"/>
</dbReference>
<dbReference type="Pfam" id="PF00238">
    <property type="entry name" value="Ribosomal_L14"/>
    <property type="match status" value="1"/>
</dbReference>
<dbReference type="EMBL" id="KP165389">
    <property type="protein sequence ID" value="AJF36644.1"/>
    <property type="molecule type" value="Genomic_DNA"/>
</dbReference>
<name>A0A0B5H4Q0_THETB</name>
<dbReference type="GeneID" id="23454362"/>
<dbReference type="InterPro" id="IPR000218">
    <property type="entry name" value="Ribosomal_uL14"/>
</dbReference>
<accession>A0A0B5H4Q0</accession>
<dbReference type="GO" id="GO:0006412">
    <property type="term" value="P:translation"/>
    <property type="evidence" value="ECO:0007669"/>
    <property type="project" value="InterPro"/>
</dbReference>
<keyword evidence="2 4" id="KW-0689">Ribosomal protein</keyword>
<organism evidence="5">
    <name type="scientific">Thecamonas trahens</name>
    <name type="common">Flagellate</name>
    <name type="synonym">Amastigomonas trahens</name>
    <dbReference type="NCBI Taxonomy" id="529818"/>
    <lineage>
        <taxon>Eukaryota</taxon>
        <taxon>Apusozoa</taxon>
        <taxon>Apusomonadida</taxon>
        <taxon>Apusomonadidae</taxon>
        <taxon>Thecamonas</taxon>
    </lineage>
</organism>
<evidence type="ECO:0000256" key="3">
    <source>
        <dbReference type="ARBA" id="ARBA00023274"/>
    </source>
</evidence>
<dbReference type="NCBIfam" id="TIGR01067">
    <property type="entry name" value="rplN_bact"/>
    <property type="match status" value="1"/>
</dbReference>
<protein>
    <submittedName>
        <fullName evidence="5">Ribosomal protein L14</fullName>
    </submittedName>
</protein>
<dbReference type="GO" id="GO:0005762">
    <property type="term" value="C:mitochondrial large ribosomal subunit"/>
    <property type="evidence" value="ECO:0007669"/>
    <property type="project" value="TreeGrafter"/>
</dbReference>
<dbReference type="InterPro" id="IPR036853">
    <property type="entry name" value="Ribosomal_uL14_sf"/>
</dbReference>
<dbReference type="InterPro" id="IPR005745">
    <property type="entry name" value="Ribosomal_uL14_bac-type"/>
</dbReference>
<comment type="similarity">
    <text evidence="1 4">Belongs to the universal ribosomal protein uL14 family.</text>
</comment>
<dbReference type="GO" id="GO:0003735">
    <property type="term" value="F:structural constituent of ribosome"/>
    <property type="evidence" value="ECO:0007669"/>
    <property type="project" value="InterPro"/>
</dbReference>
<dbReference type="SMART" id="SM01374">
    <property type="entry name" value="Ribosomal_L14"/>
    <property type="match status" value="1"/>
</dbReference>
<keyword evidence="3 4" id="KW-0687">Ribonucleoprotein</keyword>
<dbReference type="CDD" id="cd00337">
    <property type="entry name" value="Ribosomal_uL14"/>
    <property type="match status" value="1"/>
</dbReference>
<sequence length="120" mass="13671">MIHVETKLDVADNSGAIKAQCIKVLRNKKYAQIGDEIVVSIKKARPNKKVKKGEVHRAVVVRTKKEFTRQDGSTIRFKKNEIVIVNQDKEPVGNRIFGPVTYELRLKNYLKIISLSTLII</sequence>
<dbReference type="SUPFAM" id="SSF50193">
    <property type="entry name" value="Ribosomal protein L14"/>
    <property type="match status" value="1"/>
</dbReference>
<dbReference type="HAMAP" id="MF_01367">
    <property type="entry name" value="Ribosomal_uL14"/>
    <property type="match status" value="1"/>
</dbReference>
<keyword evidence="5" id="KW-0496">Mitochondrion</keyword>
<proteinExistence type="inferred from homology"/>
<evidence type="ECO:0000313" key="5">
    <source>
        <dbReference type="EMBL" id="AJF36644.1"/>
    </source>
</evidence>
<dbReference type="PROSITE" id="PS00049">
    <property type="entry name" value="RIBOSOMAL_L14"/>
    <property type="match status" value="1"/>
</dbReference>
<evidence type="ECO:0000256" key="1">
    <source>
        <dbReference type="ARBA" id="ARBA00010745"/>
    </source>
</evidence>
<dbReference type="AlphaFoldDB" id="A0A0B5H4Q0"/>
<evidence type="ECO:0000256" key="2">
    <source>
        <dbReference type="ARBA" id="ARBA00022980"/>
    </source>
</evidence>
<dbReference type="Gene3D" id="2.40.150.20">
    <property type="entry name" value="Ribosomal protein L14"/>
    <property type="match status" value="1"/>
</dbReference>
<reference evidence="5" key="1">
    <citation type="journal article" date="2014" name="Nucleic Acids Res.">
        <title>Widespread occurrence of organelle genome-encoded 5S rRNAs including permuted molecules.</title>
        <authorList>
            <person name="Valach M."/>
            <person name="Burger G."/>
            <person name="Gray M.W."/>
            <person name="Lang B.F."/>
        </authorList>
    </citation>
    <scope>NUCLEOTIDE SEQUENCE</scope>
    <source>
        <strain evidence="5">ATCC 50062</strain>
    </source>
</reference>
<dbReference type="RefSeq" id="YP_009121395.1">
    <property type="nucleotide sequence ID" value="NC_026452.1"/>
</dbReference>
<dbReference type="GO" id="GO:0070180">
    <property type="term" value="F:large ribosomal subunit rRNA binding"/>
    <property type="evidence" value="ECO:0007669"/>
    <property type="project" value="TreeGrafter"/>
</dbReference>